<evidence type="ECO:0000256" key="1">
    <source>
        <dbReference type="SAM" id="MobiDB-lite"/>
    </source>
</evidence>
<keyword evidence="3" id="KW-1185">Reference proteome</keyword>
<reference evidence="2" key="1">
    <citation type="submission" date="2023-04" db="EMBL/GenBank/DDBJ databases">
        <authorList>
            <consortium name="ELIXIR-Norway"/>
        </authorList>
    </citation>
    <scope>NUCLEOTIDE SEQUENCE [LARGE SCALE GENOMIC DNA]</scope>
</reference>
<gene>
    <name evidence="2" type="ORF">MRATA1EN1_LOCUS4386</name>
</gene>
<evidence type="ECO:0000313" key="3">
    <source>
        <dbReference type="Proteomes" id="UP001176941"/>
    </source>
</evidence>
<sequence length="233" mass="25328">MKRNQSSLTRLYRCLRRAGAMQHQLHRQGSRGQEAKWPRDKVAASYREKPREHLLETPDGLPHADRAANEGSHRDPAVPQGGAESASEGAPPVLLDGPDSGGKGAALVCTAETESAQQDRPNLSHWPWHGSEEKPEVILEMQASPSPREPSLSQHISPTASLHTQSQKGQQETFQDSTKTPPLPLVPSSAGAEGQAKPALLEVRPENRPRPNQATRTGPVCLAVAVTLRRTDR</sequence>
<feature type="region of interest" description="Disordered" evidence="1">
    <location>
        <begin position="20"/>
        <end position="218"/>
    </location>
</feature>
<feature type="compositionally biased region" description="Polar residues" evidence="1">
    <location>
        <begin position="112"/>
        <end position="121"/>
    </location>
</feature>
<name>A0ABN8Y297_RANTA</name>
<organism evidence="2 3">
    <name type="scientific">Rangifer tarandus platyrhynchus</name>
    <name type="common">Svalbard reindeer</name>
    <dbReference type="NCBI Taxonomy" id="3082113"/>
    <lineage>
        <taxon>Eukaryota</taxon>
        <taxon>Metazoa</taxon>
        <taxon>Chordata</taxon>
        <taxon>Craniata</taxon>
        <taxon>Vertebrata</taxon>
        <taxon>Euteleostomi</taxon>
        <taxon>Mammalia</taxon>
        <taxon>Eutheria</taxon>
        <taxon>Laurasiatheria</taxon>
        <taxon>Artiodactyla</taxon>
        <taxon>Ruminantia</taxon>
        <taxon>Pecora</taxon>
        <taxon>Cervidae</taxon>
        <taxon>Odocoileinae</taxon>
        <taxon>Rangifer</taxon>
    </lineage>
</organism>
<accession>A0ABN8Y297</accession>
<dbReference type="Proteomes" id="UP001176941">
    <property type="component" value="Chromosome 12"/>
</dbReference>
<proteinExistence type="predicted"/>
<dbReference type="EMBL" id="OX459948">
    <property type="protein sequence ID" value="CAI9155424.1"/>
    <property type="molecule type" value="Genomic_DNA"/>
</dbReference>
<feature type="compositionally biased region" description="Basic and acidic residues" evidence="1">
    <location>
        <begin position="33"/>
        <end position="76"/>
    </location>
</feature>
<protein>
    <submittedName>
        <fullName evidence="2">Uncharacterized protein</fullName>
    </submittedName>
</protein>
<evidence type="ECO:0000313" key="2">
    <source>
        <dbReference type="EMBL" id="CAI9155424.1"/>
    </source>
</evidence>
<feature type="compositionally biased region" description="Polar residues" evidence="1">
    <location>
        <begin position="151"/>
        <end position="180"/>
    </location>
</feature>